<dbReference type="SUPFAM" id="SSF56024">
    <property type="entry name" value="Phospholipase D/nuclease"/>
    <property type="match status" value="1"/>
</dbReference>
<comment type="caution">
    <text evidence="13">The sequence shown here is derived from an EMBL/GenBank/DDBJ whole genome shotgun (WGS) entry which is preliminary data.</text>
</comment>
<evidence type="ECO:0000313" key="13">
    <source>
        <dbReference type="EMBL" id="CAJ0949627.1"/>
    </source>
</evidence>
<feature type="domain" description="PLD phosphodiesterase" evidence="12">
    <location>
        <begin position="140"/>
        <end position="167"/>
    </location>
</feature>
<protein>
    <recommendedName>
        <fullName evidence="6">Mitochondrial cardiolipin hydrolase</fullName>
    </recommendedName>
    <alternativeName>
        <fullName evidence="8">Choline phosphatase 6</fullName>
    </alternativeName>
    <alternativeName>
        <fullName evidence="10">Mitochondrial phospholipase</fullName>
    </alternativeName>
    <alternativeName>
        <fullName evidence="9">Phosphatidylcholine-hydrolyzing phospholipase D6</fullName>
    </alternativeName>
    <alternativeName>
        <fullName evidence="7">Phospholipase D6</fullName>
    </alternativeName>
</protein>
<dbReference type="SMART" id="SM00155">
    <property type="entry name" value="PLDc"/>
    <property type="match status" value="1"/>
</dbReference>
<keyword evidence="2" id="KW-0442">Lipid degradation</keyword>
<evidence type="ECO:0000256" key="10">
    <source>
        <dbReference type="ARBA" id="ARBA00043167"/>
    </source>
</evidence>
<name>A0ABN9LVK9_9NEOB</name>
<evidence type="ECO:0000256" key="4">
    <source>
        <dbReference type="ARBA" id="ARBA00023254"/>
    </source>
</evidence>
<evidence type="ECO:0000256" key="1">
    <source>
        <dbReference type="ARBA" id="ARBA00022801"/>
    </source>
</evidence>
<dbReference type="Gene3D" id="3.30.870.10">
    <property type="entry name" value="Endonuclease Chain A"/>
    <property type="match status" value="1"/>
</dbReference>
<dbReference type="EMBL" id="CAUEEQ010030399">
    <property type="protein sequence ID" value="CAJ0949627.1"/>
    <property type="molecule type" value="Genomic_DNA"/>
</dbReference>
<evidence type="ECO:0000256" key="3">
    <source>
        <dbReference type="ARBA" id="ARBA00023098"/>
    </source>
</evidence>
<comment type="catalytic activity">
    <reaction evidence="11">
        <text>a cardiolipin + H2O = a 1,2-diacyl-sn-glycero-3-phospho-(1'-sn-glycerol) + a 1,2-diacyl-sn-glycero-3-phosphate + H(+)</text>
        <dbReference type="Rhea" id="RHEA:44884"/>
        <dbReference type="ChEBI" id="CHEBI:15377"/>
        <dbReference type="ChEBI" id="CHEBI:15378"/>
        <dbReference type="ChEBI" id="CHEBI:58608"/>
        <dbReference type="ChEBI" id="CHEBI:62237"/>
        <dbReference type="ChEBI" id="CHEBI:64716"/>
    </reaction>
    <physiologicalReaction direction="left-to-right" evidence="11">
        <dbReference type="Rhea" id="RHEA:44885"/>
    </physiologicalReaction>
</comment>
<keyword evidence="1" id="KW-0378">Hydrolase</keyword>
<accession>A0ABN9LVK9</accession>
<dbReference type="PANTHER" id="PTHR43856:SF1">
    <property type="entry name" value="MITOCHONDRIAL CARDIOLIPIN HYDROLASE"/>
    <property type="match status" value="1"/>
</dbReference>
<evidence type="ECO:0000256" key="8">
    <source>
        <dbReference type="ARBA" id="ARBA00042226"/>
    </source>
</evidence>
<gene>
    <name evidence="13" type="ORF">RIMI_LOCUS12672675</name>
</gene>
<organism evidence="13 14">
    <name type="scientific">Ranitomeya imitator</name>
    <name type="common">mimic poison frog</name>
    <dbReference type="NCBI Taxonomy" id="111125"/>
    <lineage>
        <taxon>Eukaryota</taxon>
        <taxon>Metazoa</taxon>
        <taxon>Chordata</taxon>
        <taxon>Craniata</taxon>
        <taxon>Vertebrata</taxon>
        <taxon>Euteleostomi</taxon>
        <taxon>Amphibia</taxon>
        <taxon>Batrachia</taxon>
        <taxon>Anura</taxon>
        <taxon>Neobatrachia</taxon>
        <taxon>Hyloidea</taxon>
        <taxon>Dendrobatidae</taxon>
        <taxon>Dendrobatinae</taxon>
        <taxon>Ranitomeya</taxon>
    </lineage>
</organism>
<evidence type="ECO:0000313" key="14">
    <source>
        <dbReference type="Proteomes" id="UP001176940"/>
    </source>
</evidence>
<keyword evidence="14" id="KW-1185">Reference proteome</keyword>
<evidence type="ECO:0000256" key="9">
    <source>
        <dbReference type="ARBA" id="ARBA00043135"/>
    </source>
</evidence>
<dbReference type="InterPro" id="IPR025202">
    <property type="entry name" value="PLD-like_dom"/>
</dbReference>
<comment type="similarity">
    <text evidence="5">Belongs to the phospholipase D family. MitoPLD/Zucchini subfamily.</text>
</comment>
<dbReference type="InterPro" id="IPR051406">
    <property type="entry name" value="PLD_domain"/>
</dbReference>
<evidence type="ECO:0000256" key="11">
    <source>
        <dbReference type="ARBA" id="ARBA00048101"/>
    </source>
</evidence>
<dbReference type="InterPro" id="IPR001736">
    <property type="entry name" value="PLipase_D/transphosphatidylase"/>
</dbReference>
<reference evidence="13" key="1">
    <citation type="submission" date="2023-07" db="EMBL/GenBank/DDBJ databases">
        <authorList>
            <person name="Stuckert A."/>
        </authorList>
    </citation>
    <scope>NUCLEOTIDE SEQUENCE</scope>
</reference>
<evidence type="ECO:0000256" key="2">
    <source>
        <dbReference type="ARBA" id="ARBA00022963"/>
    </source>
</evidence>
<evidence type="ECO:0000256" key="5">
    <source>
        <dbReference type="ARBA" id="ARBA00038012"/>
    </source>
</evidence>
<dbReference type="Pfam" id="PF13091">
    <property type="entry name" value="PLDc_2"/>
    <property type="match status" value="1"/>
</dbReference>
<keyword evidence="3" id="KW-0443">Lipid metabolism</keyword>
<dbReference type="CDD" id="cd09171">
    <property type="entry name" value="PLDc_vPLD6_like"/>
    <property type="match status" value="1"/>
</dbReference>
<dbReference type="Proteomes" id="UP001176940">
    <property type="component" value="Unassembled WGS sequence"/>
</dbReference>
<evidence type="ECO:0000256" key="7">
    <source>
        <dbReference type="ARBA" id="ARBA00041680"/>
    </source>
</evidence>
<evidence type="ECO:0000259" key="12">
    <source>
        <dbReference type="PROSITE" id="PS50035"/>
    </source>
</evidence>
<dbReference type="PANTHER" id="PTHR43856">
    <property type="entry name" value="CARDIOLIPIN HYDROLASE"/>
    <property type="match status" value="1"/>
</dbReference>
<keyword evidence="4" id="KW-0469">Meiosis</keyword>
<proteinExistence type="inferred from homology"/>
<sequence length="214" mass="23660">MVPAVSWRRLGAVAAVALGLELVYRFLRRRPPPVREVLFFPAPLVCAEPLLSPGTCCSCPLPHHTDGALSALLRRLLGARRSLELCIFTFSSPPLARTVLLLHGRGVRVRVITDSDYMAAAGSQIGELRKAGVVVRHSQSSGYMHHKFAVVDRSIVITGSMNWTQQAIQTNHENVLVTDDGACVSAYLEEFERLWEEYDPAGYCFFPKDDQNGP</sequence>
<dbReference type="PROSITE" id="PS50035">
    <property type="entry name" value="PLD"/>
    <property type="match status" value="1"/>
</dbReference>
<evidence type="ECO:0000256" key="6">
    <source>
        <dbReference type="ARBA" id="ARBA00040549"/>
    </source>
</evidence>